<dbReference type="PROSITE" id="PS00775">
    <property type="entry name" value="GLYCOSYL_HYDROL_F3"/>
    <property type="match status" value="1"/>
</dbReference>
<organism evidence="10 11">
    <name type="scientific">Hymenobacter chitinivorans DSM 11115</name>
    <dbReference type="NCBI Taxonomy" id="1121954"/>
    <lineage>
        <taxon>Bacteria</taxon>
        <taxon>Pseudomonadati</taxon>
        <taxon>Bacteroidota</taxon>
        <taxon>Cytophagia</taxon>
        <taxon>Cytophagales</taxon>
        <taxon>Hymenobacteraceae</taxon>
        <taxon>Hymenobacter</taxon>
    </lineage>
</organism>
<dbReference type="InterPro" id="IPR002772">
    <property type="entry name" value="Glyco_hydro_3_C"/>
</dbReference>
<keyword evidence="11" id="KW-1185">Reference proteome</keyword>
<evidence type="ECO:0000256" key="2">
    <source>
        <dbReference type="ARBA" id="ARBA00005336"/>
    </source>
</evidence>
<dbReference type="SUPFAM" id="SSF52279">
    <property type="entry name" value="Beta-D-glucan exohydrolase, C-terminal domain"/>
    <property type="match status" value="1"/>
</dbReference>
<comment type="similarity">
    <text evidence="2 7">Belongs to the glycosyl hydrolase 3 family.</text>
</comment>
<dbReference type="InterPro" id="IPR036962">
    <property type="entry name" value="Glyco_hydro_3_N_sf"/>
</dbReference>
<dbReference type="FunFam" id="3.20.20.300:FF:000005">
    <property type="entry name" value="Periplasmic beta-glucosidase"/>
    <property type="match status" value="1"/>
</dbReference>
<evidence type="ECO:0000313" key="10">
    <source>
        <dbReference type="EMBL" id="PJJ58690.1"/>
    </source>
</evidence>
<dbReference type="InterPro" id="IPR036881">
    <property type="entry name" value="Glyco_hydro_3_C_sf"/>
</dbReference>
<evidence type="ECO:0000313" key="11">
    <source>
        <dbReference type="Proteomes" id="UP000228535"/>
    </source>
</evidence>
<dbReference type="GO" id="GO:0008422">
    <property type="term" value="F:beta-glucosidase activity"/>
    <property type="evidence" value="ECO:0007669"/>
    <property type="project" value="UniProtKB-EC"/>
</dbReference>
<dbReference type="Proteomes" id="UP000228535">
    <property type="component" value="Unassembled WGS sequence"/>
</dbReference>
<dbReference type="RefSeq" id="WP_100334448.1">
    <property type="nucleotide sequence ID" value="NZ_PGFA01000001.1"/>
</dbReference>
<accession>A0A2M9BL97</accession>
<dbReference type="Pfam" id="PF14310">
    <property type="entry name" value="Fn3-like"/>
    <property type="match status" value="1"/>
</dbReference>
<dbReference type="Gene3D" id="2.60.40.10">
    <property type="entry name" value="Immunoglobulins"/>
    <property type="match status" value="1"/>
</dbReference>
<protein>
    <recommendedName>
        <fullName evidence="3">beta-glucosidase</fullName>
        <ecNumber evidence="3">3.2.1.21</ecNumber>
    </recommendedName>
</protein>
<dbReference type="InterPro" id="IPR051915">
    <property type="entry name" value="Cellulose_Degrad_GH3"/>
</dbReference>
<evidence type="ECO:0000256" key="7">
    <source>
        <dbReference type="RuleBase" id="RU361161"/>
    </source>
</evidence>
<dbReference type="FunFam" id="3.40.50.1700:FF:000009">
    <property type="entry name" value="Periplasmic beta-glucosidase"/>
    <property type="match status" value="1"/>
</dbReference>
<evidence type="ECO:0000259" key="9">
    <source>
        <dbReference type="SMART" id="SM01217"/>
    </source>
</evidence>
<dbReference type="Gene3D" id="3.20.20.300">
    <property type="entry name" value="Glycoside hydrolase, family 3, N-terminal domain"/>
    <property type="match status" value="1"/>
</dbReference>
<dbReference type="InterPro" id="IPR017853">
    <property type="entry name" value="GH"/>
</dbReference>
<dbReference type="OrthoDB" id="9805821at2"/>
<evidence type="ECO:0000256" key="8">
    <source>
        <dbReference type="SAM" id="SignalP"/>
    </source>
</evidence>
<dbReference type="EC" id="3.2.1.21" evidence="3"/>
<dbReference type="AlphaFoldDB" id="A0A2M9BL97"/>
<dbReference type="InterPro" id="IPR019800">
    <property type="entry name" value="Glyco_hydro_3_AS"/>
</dbReference>
<evidence type="ECO:0000256" key="6">
    <source>
        <dbReference type="ARBA" id="ARBA00023295"/>
    </source>
</evidence>
<keyword evidence="5 7" id="KW-0378">Hydrolase</keyword>
<comment type="catalytic activity">
    <reaction evidence="1">
        <text>Hydrolysis of terminal, non-reducing beta-D-glucosyl residues with release of beta-D-glucose.</text>
        <dbReference type="EC" id="3.2.1.21"/>
    </reaction>
</comment>
<name>A0A2M9BL97_9BACT</name>
<dbReference type="Gene3D" id="3.40.50.1700">
    <property type="entry name" value="Glycoside hydrolase family 3 C-terminal domain"/>
    <property type="match status" value="1"/>
</dbReference>
<feature type="signal peptide" evidence="8">
    <location>
        <begin position="1"/>
        <end position="24"/>
    </location>
</feature>
<dbReference type="InterPro" id="IPR026891">
    <property type="entry name" value="Fn3-like"/>
</dbReference>
<reference evidence="10 11" key="1">
    <citation type="submission" date="2017-11" db="EMBL/GenBank/DDBJ databases">
        <title>Genomic Encyclopedia of Archaeal and Bacterial Type Strains, Phase II (KMG-II): From Individual Species to Whole Genera.</title>
        <authorList>
            <person name="Goeker M."/>
        </authorList>
    </citation>
    <scope>NUCLEOTIDE SEQUENCE [LARGE SCALE GENOMIC DNA]</scope>
    <source>
        <strain evidence="10 11">DSM 11115</strain>
    </source>
</reference>
<dbReference type="SUPFAM" id="SSF51445">
    <property type="entry name" value="(Trans)glycosidases"/>
    <property type="match status" value="1"/>
</dbReference>
<evidence type="ECO:0000256" key="4">
    <source>
        <dbReference type="ARBA" id="ARBA00022729"/>
    </source>
</evidence>
<evidence type="ECO:0000256" key="3">
    <source>
        <dbReference type="ARBA" id="ARBA00012744"/>
    </source>
</evidence>
<dbReference type="InterPro" id="IPR001764">
    <property type="entry name" value="Glyco_hydro_3_N"/>
</dbReference>
<evidence type="ECO:0000256" key="1">
    <source>
        <dbReference type="ARBA" id="ARBA00000448"/>
    </source>
</evidence>
<dbReference type="Pfam" id="PF01915">
    <property type="entry name" value="Glyco_hydro_3_C"/>
    <property type="match status" value="1"/>
</dbReference>
<keyword evidence="6 7" id="KW-0326">Glycosidase</keyword>
<gene>
    <name evidence="10" type="ORF">CLV45_0100</name>
</gene>
<dbReference type="PRINTS" id="PR00133">
    <property type="entry name" value="GLHYDRLASE3"/>
</dbReference>
<dbReference type="PANTHER" id="PTHR30620">
    <property type="entry name" value="PERIPLASMIC BETA-GLUCOSIDASE-RELATED"/>
    <property type="match status" value="1"/>
</dbReference>
<feature type="chain" id="PRO_5014734646" description="beta-glucosidase" evidence="8">
    <location>
        <begin position="25"/>
        <end position="748"/>
    </location>
</feature>
<keyword evidence="4 8" id="KW-0732">Signal</keyword>
<dbReference type="FunFam" id="2.60.40.10:FF:000495">
    <property type="entry name" value="Periplasmic beta-glucosidase"/>
    <property type="match status" value="1"/>
</dbReference>
<comment type="caution">
    <text evidence="10">The sequence shown here is derived from an EMBL/GenBank/DDBJ whole genome shotgun (WGS) entry which is preliminary data.</text>
</comment>
<feature type="domain" description="Fibronectin type III-like" evidence="9">
    <location>
        <begin position="666"/>
        <end position="735"/>
    </location>
</feature>
<dbReference type="GO" id="GO:0009251">
    <property type="term" value="P:glucan catabolic process"/>
    <property type="evidence" value="ECO:0007669"/>
    <property type="project" value="TreeGrafter"/>
</dbReference>
<dbReference type="Pfam" id="PF00933">
    <property type="entry name" value="Glyco_hydro_3"/>
    <property type="match status" value="1"/>
</dbReference>
<proteinExistence type="inferred from homology"/>
<evidence type="ECO:0000256" key="5">
    <source>
        <dbReference type="ARBA" id="ARBA00022801"/>
    </source>
</evidence>
<dbReference type="SMART" id="SM01217">
    <property type="entry name" value="Fn3_like"/>
    <property type="match status" value="1"/>
</dbReference>
<dbReference type="InterPro" id="IPR013783">
    <property type="entry name" value="Ig-like_fold"/>
</dbReference>
<sequence length="748" mass="81509">MLFSFPKTLLLTAALLAAGTSARAQKKALTPAAIEQRITELLGQMTIQEKAGQLTQYSGRELTGPASTRKTDLLNQIRGGQVGSMLNVKGVTDTRAIQAEALKSRLHIPLLFGLDVIHGYQTVFPVPLAEAASWDMAAIRQSAHVAAREAAASGIHWTFAPMVDVGRDPRWGRVMEGAGEDSYLGSQIARARVLGFQGDKLGGTDAVMACAKHFVAYGAAIAGRDYNAVDLSPQQLWEVYLPPFKAAVDAGAATFMNSFNTLNGVPATGSKYLQRDILKGQWQYPGFVVSDWGSIREMVSWGYAQNVSEAAQKAITAGNDMDMENDAYFDALPQLVQQGKVDVALVDDAVRRILRKKFELGLFDDPYKFSDAKREKKVFSDPQHRVAARDVARKSMVLLKNERNTLPLSSPRKIALIGPLAKAKRDLAGGWTVIADTTRIVSALEGIRQRAGKNASVLYAKGCEATGDSRAGFAQAVETARQADVIVLCVGETWDMSGEAKSRADISLPGVQQELFQALKATGKPIVAVVFAGRPLIFNAVADQADAILYAWFPGSEGGHALADVLFGDYNPAGKLPSTFPRLMGQIPLSYQQYSTGRPVVDPQNIRYRSAYIDAPNTPRYAFGHGLSYTTFRYSDLKVSQPRMTAAETVQVSFTLTNTGSRAGEEVVQLYLRDKVASVVRPLKELKDFQKVSLQPGESRTLTFTITRDKLAFYNNDLQWIAEPGEFRLLLGAASDDIRLEADLVLID</sequence>
<dbReference type="PANTHER" id="PTHR30620:SF16">
    <property type="entry name" value="LYSOSOMAL BETA GLUCOSIDASE"/>
    <property type="match status" value="1"/>
</dbReference>
<dbReference type="EMBL" id="PGFA01000001">
    <property type="protein sequence ID" value="PJJ58690.1"/>
    <property type="molecule type" value="Genomic_DNA"/>
</dbReference>